<comment type="similarity">
    <text evidence="1">Belongs to the dTDP-4-dehydrorhamnose 3,5-epimerase family.</text>
</comment>
<name>A0A4V2FRN1_PSEST</name>
<dbReference type="InterPro" id="IPR000888">
    <property type="entry name" value="RmlC-like"/>
</dbReference>
<dbReference type="Pfam" id="PF00908">
    <property type="entry name" value="dTDP_sugar_isom"/>
    <property type="match status" value="1"/>
</dbReference>
<dbReference type="EMBL" id="SHKL01000001">
    <property type="protein sequence ID" value="RZT89200.1"/>
    <property type="molecule type" value="Genomic_DNA"/>
</dbReference>
<dbReference type="PANTHER" id="PTHR21047">
    <property type="entry name" value="DTDP-6-DEOXY-D-GLUCOSE-3,5 EPIMERASE"/>
    <property type="match status" value="1"/>
</dbReference>
<dbReference type="InterPro" id="IPR014710">
    <property type="entry name" value="RmlC-like_jellyroll"/>
</dbReference>
<dbReference type="GO" id="GO:0019305">
    <property type="term" value="P:dTDP-rhamnose biosynthetic process"/>
    <property type="evidence" value="ECO:0007669"/>
    <property type="project" value="TreeGrafter"/>
</dbReference>
<dbReference type="Proteomes" id="UP000291591">
    <property type="component" value="Unassembled WGS sequence"/>
</dbReference>
<dbReference type="CDD" id="cd00438">
    <property type="entry name" value="cupin_RmlC"/>
    <property type="match status" value="1"/>
</dbReference>
<feature type="active site" description="Proton donor" evidence="2">
    <location>
        <position position="131"/>
    </location>
</feature>
<comment type="caution">
    <text evidence="3">The sequence shown here is derived from an EMBL/GenBank/DDBJ whole genome shotgun (WGS) entry which is preliminary data.</text>
</comment>
<dbReference type="RefSeq" id="WP_130293574.1">
    <property type="nucleotide sequence ID" value="NZ_SHKL01000001.1"/>
</dbReference>
<dbReference type="SUPFAM" id="SSF51182">
    <property type="entry name" value="RmlC-like cupins"/>
    <property type="match status" value="1"/>
</dbReference>
<accession>A0A4V2FRN1</accession>
<reference evidence="3 4" key="1">
    <citation type="submission" date="2019-02" db="EMBL/GenBank/DDBJ databases">
        <title>Sequencing the genomes of 1000 actinobacteria strains.</title>
        <authorList>
            <person name="Klenk H.-P."/>
        </authorList>
    </citation>
    <scope>NUCLEOTIDE SEQUENCE [LARGE SCALE GENOMIC DNA]</scope>
    <source>
        <strain evidence="3 4">DSM 45779</strain>
    </source>
</reference>
<gene>
    <name evidence="3" type="ORF">EV383_6159</name>
</gene>
<sequence length="196" mass="21314">MQVHRTVIDGVVQFVPAPHADDDDFHTATLDAAIAAAHGVDTGRFVQDSQSRSVQGVIRGMHGRLGAGESKLVRCAHGAMHDIVIDARPGSPTFGRVASFLLDDTDMRQLYIPAGCLHGFQALTPTVDTCYRIDTPHDPSEDVSVRFDDPDLGIRWPLPVGTMSEKDLAAGSWTELCARLDVDPRRRTDALGLTSW</sequence>
<dbReference type="Gene3D" id="2.60.120.10">
    <property type="entry name" value="Jelly Rolls"/>
    <property type="match status" value="1"/>
</dbReference>
<dbReference type="InterPro" id="IPR011051">
    <property type="entry name" value="RmlC_Cupin_sf"/>
</dbReference>
<feature type="active site" description="Proton acceptor" evidence="2">
    <location>
        <position position="62"/>
    </location>
</feature>
<dbReference type="GO" id="GO:0005829">
    <property type="term" value="C:cytosol"/>
    <property type="evidence" value="ECO:0007669"/>
    <property type="project" value="TreeGrafter"/>
</dbReference>
<evidence type="ECO:0000313" key="3">
    <source>
        <dbReference type="EMBL" id="RZT89200.1"/>
    </source>
</evidence>
<organism evidence="3 4">
    <name type="scientific">Pseudonocardia sediminis</name>
    <dbReference type="NCBI Taxonomy" id="1397368"/>
    <lineage>
        <taxon>Bacteria</taxon>
        <taxon>Bacillati</taxon>
        <taxon>Actinomycetota</taxon>
        <taxon>Actinomycetes</taxon>
        <taxon>Pseudonocardiales</taxon>
        <taxon>Pseudonocardiaceae</taxon>
        <taxon>Pseudonocardia</taxon>
    </lineage>
</organism>
<dbReference type="GO" id="GO:0008830">
    <property type="term" value="F:dTDP-4-dehydrorhamnose 3,5-epimerase activity"/>
    <property type="evidence" value="ECO:0007669"/>
    <property type="project" value="InterPro"/>
</dbReference>
<evidence type="ECO:0000313" key="4">
    <source>
        <dbReference type="Proteomes" id="UP000291591"/>
    </source>
</evidence>
<keyword evidence="4" id="KW-1185">Reference proteome</keyword>
<dbReference type="OrthoDB" id="9800680at2"/>
<evidence type="ECO:0000256" key="2">
    <source>
        <dbReference type="PIRSR" id="PIRSR600888-1"/>
    </source>
</evidence>
<dbReference type="GO" id="GO:0000271">
    <property type="term" value="P:polysaccharide biosynthetic process"/>
    <property type="evidence" value="ECO:0007669"/>
    <property type="project" value="TreeGrafter"/>
</dbReference>
<evidence type="ECO:0000256" key="1">
    <source>
        <dbReference type="ARBA" id="ARBA00010154"/>
    </source>
</evidence>
<protein>
    <submittedName>
        <fullName evidence="3">dTDP-4-dehydrorhamnose 3,5-epimerase</fullName>
    </submittedName>
</protein>
<proteinExistence type="inferred from homology"/>
<dbReference type="AlphaFoldDB" id="A0A4V2FRN1"/>
<dbReference type="PANTHER" id="PTHR21047:SF2">
    <property type="entry name" value="THYMIDINE DIPHOSPHO-4-KETO-RHAMNOSE 3,5-EPIMERASE"/>
    <property type="match status" value="1"/>
</dbReference>